<evidence type="ECO:0000313" key="2">
    <source>
        <dbReference type="EMBL" id="SDR96793.1"/>
    </source>
</evidence>
<gene>
    <name evidence="2" type="ORF">SAMN04489751_0918</name>
</gene>
<protein>
    <submittedName>
        <fullName evidence="2">Uncharacterized protein</fullName>
    </submittedName>
</protein>
<keyword evidence="3" id="KW-1185">Reference proteome</keyword>
<name>A0A1H1NCX4_BRESA</name>
<proteinExistence type="predicted"/>
<reference evidence="2" key="1">
    <citation type="submission" date="2016-10" db="EMBL/GenBank/DDBJ databases">
        <authorList>
            <person name="Varghese N."/>
            <person name="Submissions S."/>
        </authorList>
    </citation>
    <scope>NUCLEOTIDE SEQUENCE [LARGE SCALE GENOMIC DNA]</scope>
    <source>
        <strain evidence="2">DSM 22082</strain>
    </source>
</reference>
<dbReference type="STRING" id="629680.SAMN04489751_0918"/>
<feature type="compositionally biased region" description="Low complexity" evidence="1">
    <location>
        <begin position="146"/>
        <end position="194"/>
    </location>
</feature>
<sequence length="194" mass="20809">MDVSILTRAENLPVNSPGGIHRKTNMSQLRSRCGCAQKGPPISKYRSRSRRSPVREYGHQPICSLLSLAEVAPRMEVRPHSSELEWTDICQELLPFGNSILGPTSAWDRKLGRAVNSTRRRMIYVGSDGTRKRPRLAAACTRGKPRASSRATASGRRPPEPECAAPARSTAAAGSSTAAAGTADAGTSTTAPEQ</sequence>
<feature type="region of interest" description="Disordered" evidence="1">
    <location>
        <begin position="133"/>
        <end position="194"/>
    </location>
</feature>
<dbReference type="AlphaFoldDB" id="A0A1H1NCX4"/>
<feature type="region of interest" description="Disordered" evidence="1">
    <location>
        <begin position="33"/>
        <end position="53"/>
    </location>
</feature>
<dbReference type="EMBL" id="LT629739">
    <property type="protein sequence ID" value="SDR96793.1"/>
    <property type="molecule type" value="Genomic_DNA"/>
</dbReference>
<accession>A0A1H1NCX4</accession>
<evidence type="ECO:0000313" key="3">
    <source>
        <dbReference type="Proteomes" id="UP000199700"/>
    </source>
</evidence>
<dbReference type="Proteomes" id="UP000199700">
    <property type="component" value="Chromosome"/>
</dbReference>
<evidence type="ECO:0000256" key="1">
    <source>
        <dbReference type="SAM" id="MobiDB-lite"/>
    </source>
</evidence>
<organism evidence="2 3">
    <name type="scientific">Brevibacterium sandarakinum</name>
    <dbReference type="NCBI Taxonomy" id="629680"/>
    <lineage>
        <taxon>Bacteria</taxon>
        <taxon>Bacillati</taxon>
        <taxon>Actinomycetota</taxon>
        <taxon>Actinomycetes</taxon>
        <taxon>Micrococcales</taxon>
        <taxon>Brevibacteriaceae</taxon>
        <taxon>Brevibacterium</taxon>
    </lineage>
</organism>